<sequence>MTQTTDSAEHKKASTQNSSNKKRSHRRPANSIKKIIEENNKSEEQSKGQNKHDDKTEHKDSQADSNEEHLCFICTEPIKYSAIGNCNHASCHMCCLRLRALYKNKSCAYCKTELNAVVITDDLNAQFQDIQLSDCVQKDEKLDIHYHKEKIFEIASKILQFNCPFKSCKFISLTGWEGIQAHVSSVHHKLLCNLCIEHKKVFAHEHLLFSKAQLAEHAATGKNPNPKKSIAEDDGFRGHPKCGFCKMNFFDNEQLFEHCRNKHEQCHICIRQGRDRDVYYQSYRTLEQHFRKKHYLCPERSCLDKKFIVFDTDIDLKDHFLIEHPNALPGQRSKNRQALLIDLNIAHDSDADDVPTRRMNIPSGFGQLSTPPASRSPVQNPATPVSNSRPVSSNTSPRVLMEAQWPGLAGADPAPAPQAPAASAASQSSYEFTLPSSIQSRINTIFAREPQKISQYRFLTGKLISRELNPMNYIQSVRKLIPLSETGQKAIDKLTKLVNGVDALLEESRSSQFQIAWRDYKLQNSFPSLSKNQPSAPSTSSTSSRKVLVIKKTNEKSFASPSIRPPPMKSLPTRSLAAHAPVIWNTPSQPKISKSEFPSLPSKPKPTSSNLNDIISQPSTSGSSSKKVKGKKISLMDL</sequence>
<dbReference type="Gene3D" id="3.30.40.10">
    <property type="entry name" value="Zinc/RING finger domain, C3HC4 (zinc finger)"/>
    <property type="match status" value="1"/>
</dbReference>
<keyword evidence="9" id="KW-1185">Reference proteome</keyword>
<evidence type="ECO:0000256" key="4">
    <source>
        <dbReference type="ARBA" id="ARBA00035113"/>
    </source>
</evidence>
<feature type="region of interest" description="Disordered" evidence="6">
    <location>
        <begin position="351"/>
        <end position="396"/>
    </location>
</feature>
<accession>A0A137P2W8</accession>
<feature type="region of interest" description="Disordered" evidence="6">
    <location>
        <begin position="1"/>
        <end position="61"/>
    </location>
</feature>
<name>A0A137P2W8_CONC2</name>
<evidence type="ECO:0000313" key="9">
    <source>
        <dbReference type="Proteomes" id="UP000070444"/>
    </source>
</evidence>
<feature type="domain" description="RING-type" evidence="7">
    <location>
        <begin position="71"/>
        <end position="111"/>
    </location>
</feature>
<feature type="compositionally biased region" description="Basic and acidic residues" evidence="6">
    <location>
        <begin position="34"/>
        <end position="61"/>
    </location>
</feature>
<dbReference type="OrthoDB" id="3838338at2759"/>
<feature type="compositionally biased region" description="Low complexity" evidence="6">
    <location>
        <begin position="598"/>
        <end position="625"/>
    </location>
</feature>
<dbReference type="InterPro" id="IPR013083">
    <property type="entry name" value="Znf_RING/FYVE/PHD"/>
</dbReference>
<keyword evidence="5" id="KW-0862">Zinc</keyword>
<dbReference type="GO" id="GO:0008270">
    <property type="term" value="F:zinc ion binding"/>
    <property type="evidence" value="ECO:0007669"/>
    <property type="project" value="UniProtKB-KW"/>
</dbReference>
<evidence type="ECO:0000313" key="8">
    <source>
        <dbReference type="EMBL" id="KXN69244.1"/>
    </source>
</evidence>
<feature type="compositionally biased region" description="Low complexity" evidence="6">
    <location>
        <begin position="534"/>
        <end position="544"/>
    </location>
</feature>
<feature type="region of interest" description="Disordered" evidence="6">
    <location>
        <begin position="585"/>
        <end position="638"/>
    </location>
</feature>
<reference evidence="8 9" key="1">
    <citation type="journal article" date="2015" name="Genome Biol. Evol.">
        <title>Phylogenomic analyses indicate that early fungi evolved digesting cell walls of algal ancestors of land plants.</title>
        <authorList>
            <person name="Chang Y."/>
            <person name="Wang S."/>
            <person name="Sekimoto S."/>
            <person name="Aerts A.L."/>
            <person name="Choi C."/>
            <person name="Clum A."/>
            <person name="LaButti K.M."/>
            <person name="Lindquist E.A."/>
            <person name="Yee Ngan C."/>
            <person name="Ohm R.A."/>
            <person name="Salamov A.A."/>
            <person name="Grigoriev I.V."/>
            <person name="Spatafora J.W."/>
            <person name="Berbee M.L."/>
        </authorList>
    </citation>
    <scope>NUCLEOTIDE SEQUENCE [LARGE SCALE GENOMIC DNA]</scope>
    <source>
        <strain evidence="8 9">NRRL 28638</strain>
    </source>
</reference>
<organism evidence="8 9">
    <name type="scientific">Conidiobolus coronatus (strain ATCC 28846 / CBS 209.66 / NRRL 28638)</name>
    <name type="common">Delacroixia coronata</name>
    <dbReference type="NCBI Taxonomy" id="796925"/>
    <lineage>
        <taxon>Eukaryota</taxon>
        <taxon>Fungi</taxon>
        <taxon>Fungi incertae sedis</taxon>
        <taxon>Zoopagomycota</taxon>
        <taxon>Entomophthoromycotina</taxon>
        <taxon>Entomophthoromycetes</taxon>
        <taxon>Entomophthorales</taxon>
        <taxon>Ancylistaceae</taxon>
        <taxon>Conidiobolus</taxon>
    </lineage>
</organism>
<dbReference type="PROSITE" id="PS50089">
    <property type="entry name" value="ZF_RING_2"/>
    <property type="match status" value="1"/>
</dbReference>
<comment type="similarity">
    <text evidence="4">Belongs to the ZNF598/HEL2 family.</text>
</comment>
<dbReference type="GO" id="GO:0061630">
    <property type="term" value="F:ubiquitin protein ligase activity"/>
    <property type="evidence" value="ECO:0007669"/>
    <property type="project" value="UniProtKB-EC"/>
</dbReference>
<evidence type="ECO:0000259" key="7">
    <source>
        <dbReference type="PROSITE" id="PS50089"/>
    </source>
</evidence>
<dbReference type="Proteomes" id="UP000070444">
    <property type="component" value="Unassembled WGS sequence"/>
</dbReference>
<dbReference type="GO" id="GO:0016567">
    <property type="term" value="P:protein ubiquitination"/>
    <property type="evidence" value="ECO:0007669"/>
    <property type="project" value="TreeGrafter"/>
</dbReference>
<dbReference type="InterPro" id="IPR013087">
    <property type="entry name" value="Znf_C2H2_type"/>
</dbReference>
<dbReference type="AlphaFoldDB" id="A0A137P2W8"/>
<dbReference type="STRING" id="796925.A0A137P2W8"/>
<evidence type="ECO:0000256" key="2">
    <source>
        <dbReference type="ARBA" id="ARBA00004906"/>
    </source>
</evidence>
<gene>
    <name evidence="8" type="ORF">CONCODRAFT_50881</name>
</gene>
<dbReference type="OMA" id="NHRICHI"/>
<dbReference type="GO" id="GO:0072344">
    <property type="term" value="P:rescue of stalled ribosome"/>
    <property type="evidence" value="ECO:0007669"/>
    <property type="project" value="InterPro"/>
</dbReference>
<evidence type="ECO:0000256" key="1">
    <source>
        <dbReference type="ARBA" id="ARBA00000900"/>
    </source>
</evidence>
<dbReference type="InterPro" id="IPR041888">
    <property type="entry name" value="RING-HC_ZNF598/HEL2"/>
</dbReference>
<dbReference type="PROSITE" id="PS00028">
    <property type="entry name" value="ZINC_FINGER_C2H2_1"/>
    <property type="match status" value="1"/>
</dbReference>
<dbReference type="EMBL" id="KQ964542">
    <property type="protein sequence ID" value="KXN69244.1"/>
    <property type="molecule type" value="Genomic_DNA"/>
</dbReference>
<dbReference type="InterPro" id="IPR044288">
    <property type="entry name" value="ZNF598/HEL2"/>
</dbReference>
<dbReference type="PANTHER" id="PTHR22938">
    <property type="entry name" value="ZINC FINGER PROTEIN 598"/>
    <property type="match status" value="1"/>
</dbReference>
<dbReference type="CDD" id="cd16615">
    <property type="entry name" value="RING-HC_ZNF598"/>
    <property type="match status" value="1"/>
</dbReference>
<protein>
    <recommendedName>
        <fullName evidence="3">RING-type E3 ubiquitin transferase</fullName>
        <ecNumber evidence="3">2.3.2.27</ecNumber>
    </recommendedName>
</protein>
<evidence type="ECO:0000256" key="3">
    <source>
        <dbReference type="ARBA" id="ARBA00012483"/>
    </source>
</evidence>
<feature type="compositionally biased region" description="Polar residues" evidence="6">
    <location>
        <begin position="366"/>
        <end position="396"/>
    </location>
</feature>
<dbReference type="Pfam" id="PF25447">
    <property type="entry name" value="RING_ZNF598"/>
    <property type="match status" value="1"/>
</dbReference>
<proteinExistence type="inferred from homology"/>
<keyword evidence="5" id="KW-0863">Zinc-finger</keyword>
<evidence type="ECO:0000256" key="6">
    <source>
        <dbReference type="SAM" id="MobiDB-lite"/>
    </source>
</evidence>
<comment type="catalytic activity">
    <reaction evidence="1">
        <text>S-ubiquitinyl-[E2 ubiquitin-conjugating enzyme]-L-cysteine + [acceptor protein]-L-lysine = [E2 ubiquitin-conjugating enzyme]-L-cysteine + N(6)-ubiquitinyl-[acceptor protein]-L-lysine.</text>
        <dbReference type="EC" id="2.3.2.27"/>
    </reaction>
</comment>
<dbReference type="GO" id="GO:0043022">
    <property type="term" value="F:ribosome binding"/>
    <property type="evidence" value="ECO:0007669"/>
    <property type="project" value="TreeGrafter"/>
</dbReference>
<dbReference type="SUPFAM" id="SSF57850">
    <property type="entry name" value="RING/U-box"/>
    <property type="match status" value="1"/>
</dbReference>
<dbReference type="InterPro" id="IPR056437">
    <property type="entry name" value="Znf-C2H2_ZNF598/HEL2"/>
</dbReference>
<dbReference type="Pfam" id="PF23230">
    <property type="entry name" value="zf-C2H2_13"/>
    <property type="match status" value="1"/>
</dbReference>
<keyword evidence="5" id="KW-0479">Metal-binding</keyword>
<dbReference type="PANTHER" id="PTHR22938:SF0">
    <property type="entry name" value="E3 UBIQUITIN-PROTEIN LIGASE ZNF598"/>
    <property type="match status" value="1"/>
</dbReference>
<evidence type="ECO:0000256" key="5">
    <source>
        <dbReference type="PROSITE-ProRule" id="PRU00175"/>
    </source>
</evidence>
<dbReference type="SMART" id="SM00355">
    <property type="entry name" value="ZnF_C2H2"/>
    <property type="match status" value="4"/>
</dbReference>
<comment type="pathway">
    <text evidence="2">Protein modification; protein ubiquitination.</text>
</comment>
<dbReference type="EC" id="2.3.2.27" evidence="3"/>
<feature type="region of interest" description="Disordered" evidence="6">
    <location>
        <begin position="528"/>
        <end position="547"/>
    </location>
</feature>
<dbReference type="InterPro" id="IPR001841">
    <property type="entry name" value="Znf_RING"/>
</dbReference>